<dbReference type="Pfam" id="PF24832">
    <property type="entry name" value="DUF7716"/>
    <property type="match status" value="1"/>
</dbReference>
<dbReference type="KEGG" id="amon:H9L24_07190"/>
<dbReference type="RefSeq" id="WP_187737576.1">
    <property type="nucleotide sequence ID" value="NZ_CP060790.1"/>
</dbReference>
<dbReference type="EMBL" id="CP060790">
    <property type="protein sequence ID" value="QNP60595.1"/>
    <property type="molecule type" value="Genomic_DNA"/>
</dbReference>
<protein>
    <recommendedName>
        <fullName evidence="1">DUF7716 domain-containing protein</fullName>
    </recommendedName>
</protein>
<dbReference type="Proteomes" id="UP000516057">
    <property type="component" value="Chromosome"/>
</dbReference>
<evidence type="ECO:0000259" key="1">
    <source>
        <dbReference type="Pfam" id="PF24832"/>
    </source>
</evidence>
<sequence>MPRARHTPPLQTLRGILRQPDTHAGWLYLKPGDWTLDTTGFFYGADIDLAPEDEAALRAQLEAAGWVCTVSSEDIEDAIANTCDQLDAPSDAELLRAVRYFYDHDAFMDWDAPHQP</sequence>
<evidence type="ECO:0000313" key="2">
    <source>
        <dbReference type="EMBL" id="QNP60595.1"/>
    </source>
</evidence>
<gene>
    <name evidence="2" type="ORF">H9L24_07190</name>
</gene>
<accession>A0A7H0HJ79</accession>
<reference evidence="2 3" key="1">
    <citation type="submission" date="2020-08" db="EMBL/GenBank/DDBJ databases">
        <title>Genome sequence of Acidovorax monticola KACC 19171T.</title>
        <authorList>
            <person name="Hyun D.-W."/>
            <person name="Bae J.-W."/>
        </authorList>
    </citation>
    <scope>NUCLEOTIDE SEQUENCE [LARGE SCALE GENOMIC DNA]</scope>
    <source>
        <strain evidence="2 3">KACC 19171</strain>
    </source>
</reference>
<name>A0A7H0HJ79_9BURK</name>
<dbReference type="AlphaFoldDB" id="A0A7H0HJ79"/>
<organism evidence="2 3">
    <name type="scientific">Paenacidovorax monticola</name>
    <dbReference type="NCBI Taxonomy" id="1926868"/>
    <lineage>
        <taxon>Bacteria</taxon>
        <taxon>Pseudomonadati</taxon>
        <taxon>Pseudomonadota</taxon>
        <taxon>Betaproteobacteria</taxon>
        <taxon>Burkholderiales</taxon>
        <taxon>Comamonadaceae</taxon>
        <taxon>Paenacidovorax</taxon>
    </lineage>
</organism>
<evidence type="ECO:0000313" key="3">
    <source>
        <dbReference type="Proteomes" id="UP000516057"/>
    </source>
</evidence>
<keyword evidence="3" id="KW-1185">Reference proteome</keyword>
<dbReference type="InterPro" id="IPR056133">
    <property type="entry name" value="DUF7716"/>
</dbReference>
<proteinExistence type="predicted"/>
<feature type="domain" description="DUF7716" evidence="1">
    <location>
        <begin position="11"/>
        <end position="110"/>
    </location>
</feature>